<evidence type="ECO:0000313" key="3">
    <source>
        <dbReference type="Proteomes" id="UP000649617"/>
    </source>
</evidence>
<dbReference type="OrthoDB" id="464613at2759"/>
<accession>A0A812XRJ5</accession>
<feature type="transmembrane region" description="Helical" evidence="1">
    <location>
        <begin position="177"/>
        <end position="202"/>
    </location>
</feature>
<keyword evidence="3" id="KW-1185">Reference proteome</keyword>
<reference evidence="2" key="1">
    <citation type="submission" date="2021-02" db="EMBL/GenBank/DDBJ databases">
        <authorList>
            <person name="Dougan E. K."/>
            <person name="Rhodes N."/>
            <person name="Thang M."/>
            <person name="Chan C."/>
        </authorList>
    </citation>
    <scope>NUCLEOTIDE SEQUENCE</scope>
</reference>
<dbReference type="Proteomes" id="UP000649617">
    <property type="component" value="Unassembled WGS sequence"/>
</dbReference>
<sequence>MEPTRPEVIRGIPVFKALKILRGGCLRRGRGQFYSLSQRTPELAQFWSHSWRTSPLLKYRCVLYLNNGLPAFFVGILFSLTAACLYIAGILPATAVREGVDCVWCTPAGALGYLVGLLIWKRRKKVFLDVACIDQTNQKRKAEGLVSMGAFLKSSESLLVLWDLTYTCDYVGRKANLVVCPVSVGVVLLFGHFALALFHLLFMILPVPAAPADFWPVGVIIVVGLCFPSYTALAYIALEHTRSIDKIHRQVQNFTMEHASAACCAMQHVTRGGQPILCDRVIISRCITSWFGSLQSFEDNVRSQVREVLVHQLTYNTFTYSRLVQLTAPALFFKLDRLAHSVVRDGKLPVDQVLTIIDDWLIFLPTLFLIHLQLTYRLRGCCGTKLKQLLASFLVVLVGIFSYVVVAAGEAVCLFLIEDIALARLVTVLVLLPLALFVWWRVPRPEKALT</sequence>
<organism evidence="2 3">
    <name type="scientific">Symbiodinium pilosum</name>
    <name type="common">Dinoflagellate</name>
    <dbReference type="NCBI Taxonomy" id="2952"/>
    <lineage>
        <taxon>Eukaryota</taxon>
        <taxon>Sar</taxon>
        <taxon>Alveolata</taxon>
        <taxon>Dinophyceae</taxon>
        <taxon>Suessiales</taxon>
        <taxon>Symbiodiniaceae</taxon>
        <taxon>Symbiodinium</taxon>
    </lineage>
</organism>
<keyword evidence="1" id="KW-0812">Transmembrane</keyword>
<feature type="transmembrane region" description="Helical" evidence="1">
    <location>
        <begin position="389"/>
        <end position="417"/>
    </location>
</feature>
<protein>
    <submittedName>
        <fullName evidence="2">Uncharacterized protein</fullName>
    </submittedName>
</protein>
<evidence type="ECO:0000313" key="2">
    <source>
        <dbReference type="EMBL" id="CAE7749365.1"/>
    </source>
</evidence>
<feature type="transmembrane region" description="Helical" evidence="1">
    <location>
        <begin position="423"/>
        <end position="442"/>
    </location>
</feature>
<keyword evidence="1" id="KW-1133">Transmembrane helix</keyword>
<gene>
    <name evidence="2" type="ORF">SPIL2461_LOCUS21677</name>
</gene>
<dbReference type="AlphaFoldDB" id="A0A812XRJ5"/>
<comment type="caution">
    <text evidence="2">The sequence shown here is derived from an EMBL/GenBank/DDBJ whole genome shotgun (WGS) entry which is preliminary data.</text>
</comment>
<name>A0A812XRJ5_SYMPI</name>
<evidence type="ECO:0000256" key="1">
    <source>
        <dbReference type="SAM" id="Phobius"/>
    </source>
</evidence>
<keyword evidence="1" id="KW-0472">Membrane</keyword>
<feature type="transmembrane region" description="Helical" evidence="1">
    <location>
        <begin position="214"/>
        <end position="238"/>
    </location>
</feature>
<feature type="transmembrane region" description="Helical" evidence="1">
    <location>
        <begin position="68"/>
        <end position="91"/>
    </location>
</feature>
<proteinExistence type="predicted"/>
<feature type="transmembrane region" description="Helical" evidence="1">
    <location>
        <begin position="103"/>
        <end position="120"/>
    </location>
</feature>
<dbReference type="EMBL" id="CAJNIZ010046471">
    <property type="protein sequence ID" value="CAE7749365.1"/>
    <property type="molecule type" value="Genomic_DNA"/>
</dbReference>